<dbReference type="PANTHER" id="PTHR30562:SF1">
    <property type="entry name" value="UVRABC SYSTEM PROTEIN C"/>
    <property type="match status" value="1"/>
</dbReference>
<dbReference type="SUPFAM" id="SSF47781">
    <property type="entry name" value="RuvA domain 2-like"/>
    <property type="match status" value="1"/>
</dbReference>
<dbReference type="InterPro" id="IPR004791">
    <property type="entry name" value="UvrC"/>
</dbReference>
<dbReference type="Gene3D" id="1.10.150.20">
    <property type="entry name" value="5' to 3' exonuclease, C-terminal subdomain"/>
    <property type="match status" value="1"/>
</dbReference>
<dbReference type="InterPro" id="IPR001162">
    <property type="entry name" value="UvrC_RNase_H_dom"/>
</dbReference>
<dbReference type="GO" id="GO:0009381">
    <property type="term" value="F:excinuclease ABC activity"/>
    <property type="evidence" value="ECO:0007669"/>
    <property type="project" value="UniProtKB-UniRule"/>
</dbReference>
<evidence type="ECO:0000259" key="10">
    <source>
        <dbReference type="PROSITE" id="PS50165"/>
    </source>
</evidence>
<dbReference type="NCBIfam" id="TIGR00194">
    <property type="entry name" value="uvrC"/>
    <property type="match status" value="1"/>
</dbReference>
<evidence type="ECO:0000256" key="3">
    <source>
        <dbReference type="ARBA" id="ARBA00022769"/>
    </source>
</evidence>
<dbReference type="KEGG" id="ntt:TAO_1062"/>
<dbReference type="FunFam" id="3.40.1440.10:FF:000001">
    <property type="entry name" value="UvrABC system protein C"/>
    <property type="match status" value="1"/>
</dbReference>
<comment type="similarity">
    <text evidence="7">Belongs to the UvrC family.</text>
</comment>
<proteinExistence type="inferred from homology"/>
<gene>
    <name evidence="7" type="primary">uvrC</name>
    <name evidence="11" type="ORF">TAO_1062</name>
</gene>
<dbReference type="FunFam" id="3.30.420.340:FF:000001">
    <property type="entry name" value="UvrABC system protein C"/>
    <property type="match status" value="1"/>
</dbReference>
<dbReference type="Pfam" id="PF01541">
    <property type="entry name" value="GIY-YIG"/>
    <property type="match status" value="1"/>
</dbReference>
<keyword evidence="2 7" id="KW-0227">DNA damage</keyword>
<keyword evidence="5 7" id="KW-0234">DNA repair</keyword>
<dbReference type="GO" id="GO:0005737">
    <property type="term" value="C:cytoplasm"/>
    <property type="evidence" value="ECO:0007669"/>
    <property type="project" value="UniProtKB-SubCell"/>
</dbReference>
<dbReference type="InterPro" id="IPR003583">
    <property type="entry name" value="Hlx-hairpin-Hlx_DNA-bd_motif"/>
</dbReference>
<dbReference type="Pfam" id="PF14520">
    <property type="entry name" value="HHH_5"/>
    <property type="match status" value="1"/>
</dbReference>
<keyword evidence="3 7" id="KW-0228">DNA excision</keyword>
<dbReference type="Pfam" id="PF02151">
    <property type="entry name" value="UVR"/>
    <property type="match status" value="1"/>
</dbReference>
<dbReference type="HAMAP" id="MF_00203">
    <property type="entry name" value="UvrC"/>
    <property type="match status" value="1"/>
</dbReference>
<dbReference type="Proteomes" id="UP000243679">
    <property type="component" value="Chromosome"/>
</dbReference>
<dbReference type="InterPro" id="IPR036876">
    <property type="entry name" value="UVR_dom_sf"/>
</dbReference>
<feature type="domain" description="UvrC family homology region profile" evidence="10">
    <location>
        <begin position="253"/>
        <end position="472"/>
    </location>
</feature>
<comment type="subunit">
    <text evidence="7">Interacts with UvrB in an incision complex.</text>
</comment>
<sequence length="604" mass="69424">MKNFNPINFLKNLTSHPGIYQIVGKENKTLYVGKAKNLKKRISSYFQKSNLTPKTRALINQIHNIKITITETEKEALILENNLIKNLQPRYNILLRDDKTYPYIFISKDTFPRIGLHRGIKKDLGRYFGPYPDTKAVRKTLKLLQEIFPIRQCTNSFYYNRSRPCLEYQIKHCTAPCVGLINKENYHQYTQYVAMFLSGESKQVIDELIIQMEKSSQSLAFEQAADYRNKITHLRQIHAHSYSHSEDIRDADILGAVIKAGIACIEVSCIRGGHHLGNKTFLPKFQGNITPQELISAFIPQYYLNREPPSLIILSHQPDNLKLLIEVLSQHARRNIQLLKATRNPKSQWVKMVLINAEIKLDQHLTKKTIIIKRFKNLQQLLQLNTLPRRLECFDISHNQGEATIASCAVFTAEGPCNTDYRRFNIEGITPRDDYAALHQALTRHYQRLIKNKEKFPDLLIIDGGKGQLSQAIATLEEIGITQIPILGIAKGDNRKAGEEMLFLKGHKTPIIRASDSPALHLLQHIRDEAHRFAITGHSQRSVKKRTTSLLERIIGLGPKRRQQLLTQLGGLQEISKARIEDLTQIKGINKKLAQRIYDYFHRK</sequence>
<dbReference type="InterPro" id="IPR001943">
    <property type="entry name" value="UVR_dom"/>
</dbReference>
<organism evidence="11 12">
    <name type="scientific">Candidatus Nitrosoglobus terrae</name>
    <dbReference type="NCBI Taxonomy" id="1630141"/>
    <lineage>
        <taxon>Bacteria</taxon>
        <taxon>Pseudomonadati</taxon>
        <taxon>Pseudomonadota</taxon>
        <taxon>Gammaproteobacteria</taxon>
        <taxon>Chromatiales</taxon>
        <taxon>Chromatiaceae</taxon>
        <taxon>Candidatus Nitrosoglobus</taxon>
    </lineage>
</organism>
<feature type="domain" description="UVR" evidence="8">
    <location>
        <begin position="202"/>
        <end position="237"/>
    </location>
</feature>
<evidence type="ECO:0000256" key="6">
    <source>
        <dbReference type="ARBA" id="ARBA00023236"/>
    </source>
</evidence>
<feature type="domain" description="GIY-YIG" evidence="9">
    <location>
        <begin position="15"/>
        <end position="93"/>
    </location>
</feature>
<dbReference type="SUPFAM" id="SSF82771">
    <property type="entry name" value="GIY-YIG endonuclease"/>
    <property type="match status" value="1"/>
</dbReference>
<evidence type="ECO:0000259" key="8">
    <source>
        <dbReference type="PROSITE" id="PS50151"/>
    </source>
</evidence>
<dbReference type="InterPro" id="IPR000305">
    <property type="entry name" value="GIY-YIG_endonuc"/>
</dbReference>
<dbReference type="Gene3D" id="3.40.1440.10">
    <property type="entry name" value="GIY-YIG endonuclease"/>
    <property type="match status" value="1"/>
</dbReference>
<dbReference type="AlphaFoldDB" id="A0A1Q2SMT6"/>
<evidence type="ECO:0000256" key="2">
    <source>
        <dbReference type="ARBA" id="ARBA00022763"/>
    </source>
</evidence>
<accession>A0A1Q2SMT6</accession>
<dbReference type="Pfam" id="PF22920">
    <property type="entry name" value="UvrC_RNaseH"/>
    <property type="match status" value="1"/>
</dbReference>
<dbReference type="InterPro" id="IPR047296">
    <property type="entry name" value="GIY-YIG_UvrC_Cho"/>
</dbReference>
<comment type="function">
    <text evidence="7">The UvrABC repair system catalyzes the recognition and processing of DNA lesions. UvrC both incises the 5' and 3' sides of the lesion. The N-terminal half is responsible for the 3' incision and the C-terminal half is responsible for the 5' incision.</text>
</comment>
<dbReference type="EMBL" id="AP014836">
    <property type="protein sequence ID" value="BAW80432.1"/>
    <property type="molecule type" value="Genomic_DNA"/>
</dbReference>
<reference evidence="11 12" key="1">
    <citation type="journal article" date="2017" name="ISME J.">
        <title>An acid-tolerant ammonia-oxidizing ?-proteobacterium from soil.</title>
        <authorList>
            <person name="Hayatsu M."/>
            <person name="Tago K."/>
            <person name="Uchiyama I."/>
            <person name="Toyoda A."/>
            <person name="Wang Y."/>
            <person name="Shimomura Y."/>
            <person name="Okubo T."/>
            <person name="Kurisu F."/>
            <person name="Hirono Y."/>
            <person name="Nonaka K."/>
            <person name="Akiyama H."/>
            <person name="Itoh T."/>
            <person name="Takami H."/>
        </authorList>
    </citation>
    <scope>NUCLEOTIDE SEQUENCE [LARGE SCALE GENOMIC DNA]</scope>
    <source>
        <strain evidence="11 12">TAO100</strain>
    </source>
</reference>
<evidence type="ECO:0000313" key="12">
    <source>
        <dbReference type="Proteomes" id="UP000243679"/>
    </source>
</evidence>
<dbReference type="PROSITE" id="PS50151">
    <property type="entry name" value="UVR"/>
    <property type="match status" value="1"/>
</dbReference>
<dbReference type="Gene3D" id="3.30.420.340">
    <property type="entry name" value="UvrC, RNAse H endonuclease domain"/>
    <property type="match status" value="1"/>
</dbReference>
<dbReference type="OrthoDB" id="9804933at2"/>
<dbReference type="PROSITE" id="PS50165">
    <property type="entry name" value="UVRC"/>
    <property type="match status" value="1"/>
</dbReference>
<dbReference type="Gene3D" id="4.10.860.10">
    <property type="entry name" value="UVR domain"/>
    <property type="match status" value="1"/>
</dbReference>
<evidence type="ECO:0000256" key="5">
    <source>
        <dbReference type="ARBA" id="ARBA00023204"/>
    </source>
</evidence>
<dbReference type="CDD" id="cd10434">
    <property type="entry name" value="GIY-YIG_UvrC_Cho"/>
    <property type="match status" value="1"/>
</dbReference>
<dbReference type="GO" id="GO:0009380">
    <property type="term" value="C:excinuclease repair complex"/>
    <property type="evidence" value="ECO:0007669"/>
    <property type="project" value="InterPro"/>
</dbReference>
<evidence type="ECO:0000256" key="1">
    <source>
        <dbReference type="ARBA" id="ARBA00022490"/>
    </source>
</evidence>
<evidence type="ECO:0000256" key="7">
    <source>
        <dbReference type="HAMAP-Rule" id="MF_00203"/>
    </source>
</evidence>
<dbReference type="RefSeq" id="WP_096526980.1">
    <property type="nucleotide sequence ID" value="NZ_AP014836.1"/>
</dbReference>
<evidence type="ECO:0000259" key="9">
    <source>
        <dbReference type="PROSITE" id="PS50164"/>
    </source>
</evidence>
<dbReference type="PROSITE" id="PS50164">
    <property type="entry name" value="GIY_YIG"/>
    <property type="match status" value="1"/>
</dbReference>
<dbReference type="InterPro" id="IPR038476">
    <property type="entry name" value="UvrC_RNase_H_dom_sf"/>
</dbReference>
<dbReference type="InterPro" id="IPR035901">
    <property type="entry name" value="GIY-YIG_endonuc_sf"/>
</dbReference>
<dbReference type="SUPFAM" id="SSF46600">
    <property type="entry name" value="C-terminal UvrC-binding domain of UvrB"/>
    <property type="match status" value="1"/>
</dbReference>
<keyword evidence="4 7" id="KW-0267">Excision nuclease</keyword>
<dbReference type="InterPro" id="IPR010994">
    <property type="entry name" value="RuvA_2-like"/>
</dbReference>
<comment type="subcellular location">
    <subcellularLocation>
        <location evidence="7">Cytoplasm</location>
    </subcellularLocation>
</comment>
<dbReference type="PANTHER" id="PTHR30562">
    <property type="entry name" value="UVRC/OXIDOREDUCTASE"/>
    <property type="match status" value="1"/>
</dbReference>
<evidence type="ECO:0000313" key="11">
    <source>
        <dbReference type="EMBL" id="BAW80432.1"/>
    </source>
</evidence>
<keyword evidence="6 7" id="KW-0742">SOS response</keyword>
<name>A0A1Q2SMT6_9GAMM</name>
<evidence type="ECO:0000256" key="4">
    <source>
        <dbReference type="ARBA" id="ARBA00022881"/>
    </source>
</evidence>
<keyword evidence="1 7" id="KW-0963">Cytoplasm</keyword>
<dbReference type="Pfam" id="PF08459">
    <property type="entry name" value="UvrC_RNaseH_dom"/>
    <property type="match status" value="1"/>
</dbReference>
<dbReference type="GO" id="GO:0006289">
    <property type="term" value="P:nucleotide-excision repair"/>
    <property type="evidence" value="ECO:0007669"/>
    <property type="project" value="UniProtKB-UniRule"/>
</dbReference>
<dbReference type="GO" id="GO:0009432">
    <property type="term" value="P:SOS response"/>
    <property type="evidence" value="ECO:0007669"/>
    <property type="project" value="UniProtKB-UniRule"/>
</dbReference>
<dbReference type="SMART" id="SM00278">
    <property type="entry name" value="HhH1"/>
    <property type="match status" value="2"/>
</dbReference>
<dbReference type="InterPro" id="IPR050066">
    <property type="entry name" value="UvrABC_protein_C"/>
</dbReference>
<dbReference type="SMART" id="SM00465">
    <property type="entry name" value="GIYc"/>
    <property type="match status" value="1"/>
</dbReference>
<protein>
    <recommendedName>
        <fullName evidence="7">UvrABC system protein C</fullName>
        <shortName evidence="7">Protein UvrC</shortName>
    </recommendedName>
    <alternativeName>
        <fullName evidence="7">Excinuclease ABC subunit C</fullName>
    </alternativeName>
</protein>
<keyword evidence="12" id="KW-1185">Reference proteome</keyword>
<dbReference type="GO" id="GO:0003677">
    <property type="term" value="F:DNA binding"/>
    <property type="evidence" value="ECO:0007669"/>
    <property type="project" value="UniProtKB-UniRule"/>
</dbReference>